<dbReference type="PATRIC" id="fig|1423746.3.peg.1038"/>
<organism evidence="3 4">
    <name type="scientific">Limosilactobacillus frumenti DSM 13145</name>
    <dbReference type="NCBI Taxonomy" id="1423746"/>
    <lineage>
        <taxon>Bacteria</taxon>
        <taxon>Bacillati</taxon>
        <taxon>Bacillota</taxon>
        <taxon>Bacilli</taxon>
        <taxon>Lactobacillales</taxon>
        <taxon>Lactobacillaceae</taxon>
        <taxon>Limosilactobacillus</taxon>
    </lineage>
</organism>
<dbReference type="InterPro" id="IPR005877">
    <property type="entry name" value="YSIRK_signal_dom"/>
</dbReference>
<proteinExistence type="predicted"/>
<protein>
    <recommendedName>
        <fullName evidence="2">YSIRK Gram-positive signal peptide domain-containing protein</fullName>
    </recommendedName>
</protein>
<keyword evidence="1" id="KW-0732">Signal</keyword>
<evidence type="ECO:0000259" key="2">
    <source>
        <dbReference type="Pfam" id="PF04650"/>
    </source>
</evidence>
<evidence type="ECO:0000256" key="1">
    <source>
        <dbReference type="ARBA" id="ARBA00022729"/>
    </source>
</evidence>
<comment type="caution">
    <text evidence="3">The sequence shown here is derived from an EMBL/GenBank/DDBJ whole genome shotgun (WGS) entry which is preliminary data.</text>
</comment>
<dbReference type="RefSeq" id="WP_057751136.1">
    <property type="nucleotide sequence ID" value="NZ_AZER01000016.1"/>
</dbReference>
<gene>
    <name evidence="3" type="ORF">FD27_GL001024</name>
</gene>
<dbReference type="Pfam" id="PF04650">
    <property type="entry name" value="YSIRK_signal"/>
    <property type="match status" value="1"/>
</dbReference>
<sequence length="174" mass="18961">MLSKNNRQSLLKEDRKLHYGLRKLSVGVASVLLSTTVYLGVSQGRILADTQIDQNSPVPVKEAPTVPSQSVQTQTINVNANHNNSNTQAYSPQQYGVVAAQQNVDQAESANVQATLPDSANTNADGQKVMAKNNTVLVKVTYHNDLLNAEQPITIVISDPSGKFMDGKRMMFEH</sequence>
<reference evidence="3 4" key="1">
    <citation type="journal article" date="2015" name="Genome Announc.">
        <title>Expanding the biotechnology potential of lactobacilli through comparative genomics of 213 strains and associated genera.</title>
        <authorList>
            <person name="Sun Z."/>
            <person name="Harris H.M."/>
            <person name="McCann A."/>
            <person name="Guo C."/>
            <person name="Argimon S."/>
            <person name="Zhang W."/>
            <person name="Yang X."/>
            <person name="Jeffery I.B."/>
            <person name="Cooney J.C."/>
            <person name="Kagawa T.F."/>
            <person name="Liu W."/>
            <person name="Song Y."/>
            <person name="Salvetti E."/>
            <person name="Wrobel A."/>
            <person name="Rasinkangas P."/>
            <person name="Parkhill J."/>
            <person name="Rea M.C."/>
            <person name="O'Sullivan O."/>
            <person name="Ritari J."/>
            <person name="Douillard F.P."/>
            <person name="Paul Ross R."/>
            <person name="Yang R."/>
            <person name="Briner A.E."/>
            <person name="Felis G.E."/>
            <person name="de Vos W.M."/>
            <person name="Barrangou R."/>
            <person name="Klaenhammer T.R."/>
            <person name="Caufield P.W."/>
            <person name="Cui Y."/>
            <person name="Zhang H."/>
            <person name="O'Toole P.W."/>
        </authorList>
    </citation>
    <scope>NUCLEOTIDE SEQUENCE [LARGE SCALE GENOMIC DNA]</scope>
    <source>
        <strain evidence="3 4">DSM 13145</strain>
    </source>
</reference>
<dbReference type="NCBIfam" id="TIGR01168">
    <property type="entry name" value="YSIRK_signal"/>
    <property type="match status" value="1"/>
</dbReference>
<feature type="domain" description="YSIRK Gram-positive signal peptide" evidence="2">
    <location>
        <begin position="14"/>
        <end position="39"/>
    </location>
</feature>
<name>A0A0R1P4F5_9LACO</name>
<dbReference type="EMBL" id="AZER01000016">
    <property type="protein sequence ID" value="KRL27270.1"/>
    <property type="molecule type" value="Genomic_DNA"/>
</dbReference>
<keyword evidence="4" id="KW-1185">Reference proteome</keyword>
<evidence type="ECO:0000313" key="4">
    <source>
        <dbReference type="Proteomes" id="UP000051445"/>
    </source>
</evidence>
<dbReference type="AlphaFoldDB" id="A0A0R1P4F5"/>
<evidence type="ECO:0000313" key="3">
    <source>
        <dbReference type="EMBL" id="KRL27270.1"/>
    </source>
</evidence>
<dbReference type="OrthoDB" id="2329951at2"/>
<dbReference type="Proteomes" id="UP000051445">
    <property type="component" value="Unassembled WGS sequence"/>
</dbReference>
<accession>A0A0R1P4F5</accession>